<evidence type="ECO:0000256" key="1">
    <source>
        <dbReference type="SAM" id="MobiDB-lite"/>
    </source>
</evidence>
<dbReference type="InterPro" id="IPR002625">
    <property type="entry name" value="Smr_dom"/>
</dbReference>
<feature type="compositionally biased region" description="Low complexity" evidence="1">
    <location>
        <begin position="50"/>
        <end position="61"/>
    </location>
</feature>
<reference evidence="3 4" key="1">
    <citation type="submission" date="2020-08" db="EMBL/GenBank/DDBJ databases">
        <title>Genome sequence of Rhizobiales bacterium strain IZ6.</title>
        <authorList>
            <person name="Nakai R."/>
            <person name="Naganuma T."/>
        </authorList>
    </citation>
    <scope>NUCLEOTIDE SEQUENCE [LARGE SCALE GENOMIC DNA]</scope>
    <source>
        <strain evidence="3 4">IZ6</strain>
    </source>
</reference>
<dbReference type="EMBL" id="AP023361">
    <property type="protein sequence ID" value="BCJ89325.1"/>
    <property type="molecule type" value="Genomic_DNA"/>
</dbReference>
<protein>
    <recommendedName>
        <fullName evidence="2">Smr domain-containing protein</fullName>
    </recommendedName>
</protein>
<dbReference type="Gene3D" id="3.30.1370.110">
    <property type="match status" value="1"/>
</dbReference>
<feature type="domain" description="Smr" evidence="2">
    <location>
        <begin position="94"/>
        <end position="171"/>
    </location>
</feature>
<dbReference type="Pfam" id="PF01713">
    <property type="entry name" value="Smr"/>
    <property type="match status" value="1"/>
</dbReference>
<dbReference type="PANTHER" id="PTHR35562">
    <property type="entry name" value="DNA ENDONUCLEASE SMRA-RELATED"/>
    <property type="match status" value="1"/>
</dbReference>
<keyword evidence="4" id="KW-1185">Reference proteome</keyword>
<organism evidence="3 4">
    <name type="scientific">Terrihabitans soli</name>
    <dbReference type="NCBI Taxonomy" id="708113"/>
    <lineage>
        <taxon>Bacteria</taxon>
        <taxon>Pseudomonadati</taxon>
        <taxon>Pseudomonadota</taxon>
        <taxon>Alphaproteobacteria</taxon>
        <taxon>Hyphomicrobiales</taxon>
        <taxon>Terrihabitans</taxon>
    </lineage>
</organism>
<dbReference type="PANTHER" id="PTHR35562:SF2">
    <property type="entry name" value="DNA ENDONUCLEASE SMRA-RELATED"/>
    <property type="match status" value="1"/>
</dbReference>
<accession>A0A6S6QND8</accession>
<dbReference type="AlphaFoldDB" id="A0A6S6QND8"/>
<evidence type="ECO:0000313" key="3">
    <source>
        <dbReference type="EMBL" id="BCJ89325.1"/>
    </source>
</evidence>
<feature type="region of interest" description="Disordered" evidence="1">
    <location>
        <begin position="20"/>
        <end position="75"/>
    </location>
</feature>
<dbReference type="SUPFAM" id="SSF160443">
    <property type="entry name" value="SMR domain-like"/>
    <property type="match status" value="1"/>
</dbReference>
<gene>
    <name evidence="3" type="ORF">IZ6_00600</name>
</gene>
<name>A0A6S6QND8_9HYPH</name>
<sequence>MSGRRRRELSPEERTLWEKVAETISPLPGRKKLKRAEAPAVEAPVKKAKAPPAAKPARPAIAAPPPKPKAPPLAPLEPKLARNLKRGGAVDARFDLHGYRQDEAHSKLLWFLKSQRTRGARVVLVITGKSGVLNRMVPMWLAEPDLRETVIGFSQASSAHGGAGALYVRLRRER</sequence>
<dbReference type="Proteomes" id="UP000515317">
    <property type="component" value="Chromosome"/>
</dbReference>
<evidence type="ECO:0000313" key="4">
    <source>
        <dbReference type="Proteomes" id="UP000515317"/>
    </source>
</evidence>
<dbReference type="InterPro" id="IPR036063">
    <property type="entry name" value="Smr_dom_sf"/>
</dbReference>
<dbReference type="KEGG" id="tso:IZ6_00600"/>
<evidence type="ECO:0000259" key="2">
    <source>
        <dbReference type="PROSITE" id="PS50828"/>
    </source>
</evidence>
<feature type="compositionally biased region" description="Pro residues" evidence="1">
    <location>
        <begin position="62"/>
        <end position="75"/>
    </location>
</feature>
<dbReference type="PROSITE" id="PS50828">
    <property type="entry name" value="SMR"/>
    <property type="match status" value="1"/>
</dbReference>
<dbReference type="RefSeq" id="WP_222876048.1">
    <property type="nucleotide sequence ID" value="NZ_AP023361.1"/>
</dbReference>
<dbReference type="SMART" id="SM00463">
    <property type="entry name" value="SMR"/>
    <property type="match status" value="1"/>
</dbReference>
<proteinExistence type="predicted"/>